<organism evidence="2 3">
    <name type="scientific">Spirosoma sordidisoli</name>
    <dbReference type="NCBI Taxonomy" id="2502893"/>
    <lineage>
        <taxon>Bacteria</taxon>
        <taxon>Pseudomonadati</taxon>
        <taxon>Bacteroidota</taxon>
        <taxon>Cytophagia</taxon>
        <taxon>Cytophagales</taxon>
        <taxon>Cytophagaceae</taxon>
        <taxon>Spirosoma</taxon>
    </lineage>
</organism>
<gene>
    <name evidence="2" type="ORF">EQG79_27145</name>
</gene>
<proteinExistence type="predicted"/>
<keyword evidence="3" id="KW-1185">Reference proteome</keyword>
<comment type="caution">
    <text evidence="2">The sequence shown here is derived from an EMBL/GenBank/DDBJ whole genome shotgun (WGS) entry which is preliminary data.</text>
</comment>
<accession>A0A4Q2UI72</accession>
<evidence type="ECO:0008006" key="4">
    <source>
        <dbReference type="Google" id="ProtNLM"/>
    </source>
</evidence>
<evidence type="ECO:0000256" key="1">
    <source>
        <dbReference type="SAM" id="SignalP"/>
    </source>
</evidence>
<dbReference type="AlphaFoldDB" id="A0A4Q2UI72"/>
<feature type="chain" id="PRO_5020995339" description="TerB family tellurite resistance protein" evidence="1">
    <location>
        <begin position="25"/>
        <end position="288"/>
    </location>
</feature>
<evidence type="ECO:0000313" key="2">
    <source>
        <dbReference type="EMBL" id="RYC67050.1"/>
    </source>
</evidence>
<protein>
    <recommendedName>
        <fullName evidence="4">TerB family tellurite resistance protein</fullName>
    </recommendedName>
</protein>
<name>A0A4Q2UI72_9BACT</name>
<dbReference type="EMBL" id="SBLB01000010">
    <property type="protein sequence ID" value="RYC67050.1"/>
    <property type="molecule type" value="Genomic_DNA"/>
</dbReference>
<feature type="signal peptide" evidence="1">
    <location>
        <begin position="1"/>
        <end position="24"/>
    </location>
</feature>
<reference evidence="2 3" key="1">
    <citation type="submission" date="2019-01" db="EMBL/GenBank/DDBJ databases">
        <title>Spirosoma flava sp. nov., a propanil-degrading bacterium isolated from herbicide-contaminated soil.</title>
        <authorList>
            <person name="Zhang L."/>
            <person name="Jiang J.-D."/>
        </authorList>
    </citation>
    <scope>NUCLEOTIDE SEQUENCE [LARGE SCALE GENOMIC DNA]</scope>
    <source>
        <strain evidence="2 3">TY50</strain>
    </source>
</reference>
<dbReference type="Proteomes" id="UP000290407">
    <property type="component" value="Unassembled WGS sequence"/>
</dbReference>
<sequence length="288" mass="31407">MKRLLSLGLLTVGLCFGISLDANAGVMAETIEREQLIEKLSTSDSFEKYAMNVTIMAGREAIQWGALTSEEAVAKQTRLKKLLEQPAYLLSSQKDELAQLAGYADWALYEKALITTLSLRDKLLATFPELKIMSQDEAASVLTTAYYRLQMKMGSGRMIAGTAQEVVNCIERAKVKFNECVNGKATAGTKGGIMSKINDDCTIAVILASIVFYFKIDVARVILRANHIQLIDGGVNFVHNNAIFTSISAMMSSCAVISGVFSLTNYSTKVAACKAQLTKDIDSCKRLL</sequence>
<keyword evidence="1" id="KW-0732">Signal</keyword>
<evidence type="ECO:0000313" key="3">
    <source>
        <dbReference type="Proteomes" id="UP000290407"/>
    </source>
</evidence>
<dbReference type="RefSeq" id="WP_129605879.1">
    <property type="nucleotide sequence ID" value="NZ_SBLB01000010.1"/>
</dbReference>